<dbReference type="InterPro" id="IPR044730">
    <property type="entry name" value="RNase_H-like_dom_plant"/>
</dbReference>
<dbReference type="CDD" id="cd01650">
    <property type="entry name" value="RT_nLTR_like"/>
    <property type="match status" value="1"/>
</dbReference>
<dbReference type="Pfam" id="PF14111">
    <property type="entry name" value="DUF4283"/>
    <property type="match status" value="1"/>
</dbReference>
<dbReference type="OrthoDB" id="1748430at2759"/>
<dbReference type="InterPro" id="IPR025558">
    <property type="entry name" value="DUF4283"/>
</dbReference>
<sequence length="854" mass="96565">MFKGCPSIAFSKEDVDGLALRFRYALIGKFRRRPPLLVVKNFLTRLGFSGGFTVGELFTNSFLINFEQDEDYQRFFYRKVWTIGKDTMSVTKWSPTLTQEEDSPIVPVWISIPNLLIHLHHQSALFSIASMLGTPLKMDNATLNFSRPKLARVCVKVNVSKTLHQRIHVKHNYTDLFFQVIYEEPPLFCSSCRKLGHNQLSCKPVKLPAKRDIPVQKNQENNDVVTQEGWTKVIQKGKALIAPKQGNASKPVSLVWAPKPTSGEVHGETSKSGTLRRAPVFLPSTNVLFLDPSGLAHSQLPPLATVPPIPQVSLATTSPLPQVSPLPPLDPVRVHRLEESDDIPLKTISTSAPSSPSDTHFTRICTRSEIPYYGGMKCLFHKLSHLKSKIASWNTEQFGNIFDMLKEAEEEASAAEINYEREPTEANREIVNLKKAQLLESLMGLKDDQGKFQENPTVLENMVTSYYHKLFNYEEPAPSSQDYDAFLSNIPKILDQHHNQELLHLPSEDEVKATLFDMEANSCAGPDGFNVNFFKECWEIVHKEVTSACQKVFLGIPLPVAAASTNICLIPKCENASRLNDFRPICLSTVASKIATKCIARRLSKVLPLIISEEQGAFVAGRDIMEQILLTKEMAHNIDRKAESGNIIVKLDMAKAFDKLKWSYLIDILQRNSIPVTHLAYADDLIIFTNAHTRSVSNLKKFLTKYQQVASYTKQWLSIKTPRKLQHFDSWLFNHNLIPRFTTNNSVRMVKWMAPPKGRLKLNVDASYTIKYQRGAAILRDAEGRLVRGASFKLNTKSAYQAEVEAAIKAIKWALQISNSLVFETDARFLIFSRKGIRWRMLLQRWTGLMTPLS</sequence>
<evidence type="ECO:0000313" key="4">
    <source>
        <dbReference type="EMBL" id="VFQ98797.1"/>
    </source>
</evidence>
<dbReference type="PANTHER" id="PTHR31286">
    <property type="entry name" value="GLYCINE-RICH CELL WALL STRUCTURAL PROTEIN 1.8-LIKE"/>
    <property type="match status" value="1"/>
</dbReference>
<dbReference type="AlphaFoldDB" id="A0A484NE54"/>
<evidence type="ECO:0000259" key="3">
    <source>
        <dbReference type="Pfam" id="PF14111"/>
    </source>
</evidence>
<keyword evidence="5" id="KW-1185">Reference proteome</keyword>
<feature type="domain" description="Reverse transcriptase" evidence="2">
    <location>
        <begin position="574"/>
        <end position="675"/>
    </location>
</feature>
<proteinExistence type="predicted"/>
<dbReference type="InterPro" id="IPR000477">
    <property type="entry name" value="RT_dom"/>
</dbReference>
<reference evidence="4 5" key="1">
    <citation type="submission" date="2018-04" db="EMBL/GenBank/DDBJ databases">
        <authorList>
            <person name="Vogel A."/>
        </authorList>
    </citation>
    <scope>NUCLEOTIDE SEQUENCE [LARGE SCALE GENOMIC DNA]</scope>
</reference>
<dbReference type="GO" id="GO:0003676">
    <property type="term" value="F:nucleic acid binding"/>
    <property type="evidence" value="ECO:0007669"/>
    <property type="project" value="InterPro"/>
</dbReference>
<dbReference type="PANTHER" id="PTHR31286:SF180">
    <property type="entry name" value="OS10G0362600 PROTEIN"/>
    <property type="match status" value="1"/>
</dbReference>
<dbReference type="InterPro" id="IPR036397">
    <property type="entry name" value="RNaseH_sf"/>
</dbReference>
<accession>A0A484NE54</accession>
<name>A0A484NE54_9ASTE</name>
<evidence type="ECO:0000313" key="5">
    <source>
        <dbReference type="Proteomes" id="UP000595140"/>
    </source>
</evidence>
<dbReference type="Pfam" id="PF00078">
    <property type="entry name" value="RVT_1"/>
    <property type="match status" value="1"/>
</dbReference>
<organism evidence="4 5">
    <name type="scientific">Cuscuta campestris</name>
    <dbReference type="NCBI Taxonomy" id="132261"/>
    <lineage>
        <taxon>Eukaryota</taxon>
        <taxon>Viridiplantae</taxon>
        <taxon>Streptophyta</taxon>
        <taxon>Embryophyta</taxon>
        <taxon>Tracheophyta</taxon>
        <taxon>Spermatophyta</taxon>
        <taxon>Magnoliopsida</taxon>
        <taxon>eudicotyledons</taxon>
        <taxon>Gunneridae</taxon>
        <taxon>Pentapetalae</taxon>
        <taxon>asterids</taxon>
        <taxon>lamiids</taxon>
        <taxon>Solanales</taxon>
        <taxon>Convolvulaceae</taxon>
        <taxon>Cuscuteae</taxon>
        <taxon>Cuscuta</taxon>
        <taxon>Cuscuta subgen. Grammica</taxon>
        <taxon>Cuscuta sect. Cleistogrammica</taxon>
    </lineage>
</organism>
<dbReference type="EMBL" id="OOIL02006618">
    <property type="protein sequence ID" value="VFQ98797.1"/>
    <property type="molecule type" value="Genomic_DNA"/>
</dbReference>
<dbReference type="InterPro" id="IPR040256">
    <property type="entry name" value="At4g02000-like"/>
</dbReference>
<dbReference type="Gene3D" id="3.30.420.10">
    <property type="entry name" value="Ribonuclease H-like superfamily/Ribonuclease H"/>
    <property type="match status" value="1"/>
</dbReference>
<dbReference type="SUPFAM" id="SSF56672">
    <property type="entry name" value="DNA/RNA polymerases"/>
    <property type="match status" value="1"/>
</dbReference>
<dbReference type="InterPro" id="IPR043502">
    <property type="entry name" value="DNA/RNA_pol_sf"/>
</dbReference>
<dbReference type="CDD" id="cd06222">
    <property type="entry name" value="RNase_H_like"/>
    <property type="match status" value="1"/>
</dbReference>
<evidence type="ECO:0000259" key="2">
    <source>
        <dbReference type="Pfam" id="PF00078"/>
    </source>
</evidence>
<gene>
    <name evidence="4" type="ORF">CCAM_LOCUS40573</name>
</gene>
<evidence type="ECO:0008006" key="6">
    <source>
        <dbReference type="Google" id="ProtNLM"/>
    </source>
</evidence>
<evidence type="ECO:0000256" key="1">
    <source>
        <dbReference type="SAM" id="MobiDB-lite"/>
    </source>
</evidence>
<feature type="domain" description="DUF4283" evidence="3">
    <location>
        <begin position="20"/>
        <end position="100"/>
    </location>
</feature>
<feature type="region of interest" description="Disordered" evidence="1">
    <location>
        <begin position="252"/>
        <end position="271"/>
    </location>
</feature>
<dbReference type="Proteomes" id="UP000595140">
    <property type="component" value="Unassembled WGS sequence"/>
</dbReference>
<protein>
    <recommendedName>
        <fullName evidence="6">Reverse transcriptase domain-containing protein</fullName>
    </recommendedName>
</protein>